<keyword evidence="1" id="KW-0472">Membrane</keyword>
<name>A0A3R9QKL6_9BACI</name>
<feature type="transmembrane region" description="Helical" evidence="1">
    <location>
        <begin position="142"/>
        <end position="163"/>
    </location>
</feature>
<feature type="transmembrane region" description="Helical" evidence="1">
    <location>
        <begin position="21"/>
        <end position="40"/>
    </location>
</feature>
<sequence>MKSKVSYFNLGIQKQNLKQHGWIGLVFLIGWLFVLPLRMIELAESERQFLEINNMFDITETPQMLLTVGIPIITGIFLFRYLQVSIAADMMHSLPIKRGSLLVNQVITGAFMLLIPIWLTGVAISLVASAYPLYNDLTASNIWNWIVIMSVMSLFFFIFTVFVSMLTGNSVISGILTFIVLVLPVGLISLISANLSMLLYGYTTANGTDNYIDWSPIVLLTRTHNNDIDLWQIGIYLLLAILSGVIAYVLYQFRHVEMATQAITFKPLRPVFKYGVTVCAMLVGGIYFGENSSTHWTIFGYLCGSLIGYLVAEMILQKTWRVFRIKPLLGYVGYGIVMILIGIGIIFDVFGFETNVPSADAVDSVYFGHNVHKLNDTEIDNQSLFSSNENYIENVRTFHKEIVSKQPEESSSSYAQSTNSFNNTYVVGYRLENGSMMVREYRNISLNGMEEKSMAVMETDDYKYQEYNLGEIDKSISEFHFFPDDYSSNEPLTISNAKEVNEIREILKYEISSMDVNDVMNSGNRWGTIGFYKEDNTKQMIDIPWHKSFEELDIWLENNDYLDQVRMSVEDVQSMEILRIPGGSVDIYKMPGQVFSERSEQNDSIRELEDEAVIEEVIQNYSPNGTGEYYVHIRHAGDSNTYGVLSGDQVPEEVESLFN</sequence>
<gene>
    <name evidence="2" type="ORF">D7Z54_14905</name>
</gene>
<evidence type="ECO:0000313" key="2">
    <source>
        <dbReference type="EMBL" id="RSL32444.1"/>
    </source>
</evidence>
<reference evidence="2 3" key="1">
    <citation type="submission" date="2018-10" db="EMBL/GenBank/DDBJ databases">
        <title>Draft genome sequence of Bacillus salarius IM0101, isolated from a hypersaline soil in Inner Mongolia, China.</title>
        <authorList>
            <person name="Yamprayoonswat W."/>
            <person name="Boonvisut S."/>
            <person name="Jumpathong W."/>
            <person name="Sittihan S."/>
            <person name="Ruangsuj P."/>
            <person name="Wanthongcharoen S."/>
            <person name="Thongpramul N."/>
            <person name="Pimmason S."/>
            <person name="Yu B."/>
            <person name="Yasawong M."/>
        </authorList>
    </citation>
    <scope>NUCLEOTIDE SEQUENCE [LARGE SCALE GENOMIC DNA]</scope>
    <source>
        <strain evidence="2 3">IM0101</strain>
    </source>
</reference>
<dbReference type="OrthoDB" id="1706490at2"/>
<feature type="transmembrane region" description="Helical" evidence="1">
    <location>
        <begin position="230"/>
        <end position="251"/>
    </location>
</feature>
<proteinExistence type="predicted"/>
<dbReference type="Proteomes" id="UP000275076">
    <property type="component" value="Unassembled WGS sequence"/>
</dbReference>
<dbReference type="AlphaFoldDB" id="A0A3R9QKL6"/>
<evidence type="ECO:0008006" key="4">
    <source>
        <dbReference type="Google" id="ProtNLM"/>
    </source>
</evidence>
<keyword evidence="3" id="KW-1185">Reference proteome</keyword>
<comment type="caution">
    <text evidence="2">The sequence shown here is derived from an EMBL/GenBank/DDBJ whole genome shotgun (WGS) entry which is preliminary data.</text>
</comment>
<keyword evidence="1" id="KW-1133">Transmembrane helix</keyword>
<dbReference type="EMBL" id="RBVX01000014">
    <property type="protein sequence ID" value="RSL32444.1"/>
    <property type="molecule type" value="Genomic_DNA"/>
</dbReference>
<organism evidence="2 3">
    <name type="scientific">Salibacterium salarium</name>
    <dbReference type="NCBI Taxonomy" id="284579"/>
    <lineage>
        <taxon>Bacteria</taxon>
        <taxon>Bacillati</taxon>
        <taxon>Bacillota</taxon>
        <taxon>Bacilli</taxon>
        <taxon>Bacillales</taxon>
        <taxon>Bacillaceae</taxon>
    </lineage>
</organism>
<feature type="transmembrane region" description="Helical" evidence="1">
    <location>
        <begin position="328"/>
        <end position="347"/>
    </location>
</feature>
<feature type="transmembrane region" description="Helical" evidence="1">
    <location>
        <begin position="175"/>
        <end position="200"/>
    </location>
</feature>
<feature type="transmembrane region" description="Helical" evidence="1">
    <location>
        <begin position="271"/>
        <end position="289"/>
    </location>
</feature>
<evidence type="ECO:0000313" key="3">
    <source>
        <dbReference type="Proteomes" id="UP000275076"/>
    </source>
</evidence>
<keyword evidence="1" id="KW-0812">Transmembrane</keyword>
<feature type="transmembrane region" description="Helical" evidence="1">
    <location>
        <begin position="102"/>
        <end position="130"/>
    </location>
</feature>
<dbReference type="RefSeq" id="WP_125556659.1">
    <property type="nucleotide sequence ID" value="NZ_RBVX01000014.1"/>
</dbReference>
<feature type="transmembrane region" description="Helical" evidence="1">
    <location>
        <begin position="64"/>
        <end position="82"/>
    </location>
</feature>
<evidence type="ECO:0000256" key="1">
    <source>
        <dbReference type="SAM" id="Phobius"/>
    </source>
</evidence>
<feature type="transmembrane region" description="Helical" evidence="1">
    <location>
        <begin position="295"/>
        <end position="316"/>
    </location>
</feature>
<protein>
    <recommendedName>
        <fullName evidence="4">ABC-2 type transport system permease protein</fullName>
    </recommendedName>
</protein>
<accession>A0A3R9QKL6</accession>